<gene>
    <name evidence="1" type="ORF">HMPREF1555_01706</name>
</gene>
<protein>
    <submittedName>
        <fullName evidence="1">Uncharacterized protein</fullName>
    </submittedName>
</protein>
<organism evidence="1 2">
    <name type="scientific">Porphyromonas gingivalis F0570</name>
    <dbReference type="NCBI Taxonomy" id="1227271"/>
    <lineage>
        <taxon>Bacteria</taxon>
        <taxon>Pseudomonadati</taxon>
        <taxon>Bacteroidota</taxon>
        <taxon>Bacteroidia</taxon>
        <taxon>Bacteroidales</taxon>
        <taxon>Porphyromonadaceae</taxon>
        <taxon>Porphyromonas</taxon>
    </lineage>
</organism>
<sequence length="43" mass="4651">MGFAPEWEEPEPCSRTLLPVSVLNSLGCLPSRPANGFDAVSYL</sequence>
<proteinExistence type="predicted"/>
<dbReference type="Proteomes" id="UP000016630">
    <property type="component" value="Unassembled WGS sequence"/>
</dbReference>
<dbReference type="AlphaFoldDB" id="A0A0E2LPK2"/>
<dbReference type="EMBL" id="AWUW01000124">
    <property type="protein sequence ID" value="ERJ64811.1"/>
    <property type="molecule type" value="Genomic_DNA"/>
</dbReference>
<accession>A0A0E2LPK2</accession>
<evidence type="ECO:0000313" key="1">
    <source>
        <dbReference type="EMBL" id="ERJ64811.1"/>
    </source>
</evidence>
<evidence type="ECO:0000313" key="2">
    <source>
        <dbReference type="Proteomes" id="UP000016630"/>
    </source>
</evidence>
<dbReference type="HOGENOM" id="CLU_3237515_0_0_10"/>
<name>A0A0E2LPK2_PORGN</name>
<reference evidence="1 2" key="1">
    <citation type="submission" date="2013-06" db="EMBL/GenBank/DDBJ databases">
        <authorList>
            <person name="Weinstock G."/>
            <person name="Sodergren E."/>
            <person name="Lobos E.A."/>
            <person name="Fulton L."/>
            <person name="Fulton R."/>
            <person name="Courtney L."/>
            <person name="Fronick C."/>
            <person name="O'Laughlin M."/>
            <person name="Godfrey J."/>
            <person name="Wilson R.M."/>
            <person name="Miner T."/>
            <person name="Farmer C."/>
            <person name="Delehaunty K."/>
            <person name="Cordes M."/>
            <person name="Minx P."/>
            <person name="Tomlinson C."/>
            <person name="Chen J."/>
            <person name="Wollam A."/>
            <person name="Pepin K.H."/>
            <person name="Bhonagiri V."/>
            <person name="Zhang X."/>
            <person name="Warren W."/>
            <person name="Mitreva M."/>
            <person name="Mardis E.R."/>
            <person name="Wilson R.K."/>
        </authorList>
    </citation>
    <scope>NUCLEOTIDE SEQUENCE [LARGE SCALE GENOMIC DNA]</scope>
    <source>
        <strain evidence="1 2">F0570</strain>
    </source>
</reference>
<comment type="caution">
    <text evidence="1">The sequence shown here is derived from an EMBL/GenBank/DDBJ whole genome shotgun (WGS) entry which is preliminary data.</text>
</comment>